<dbReference type="NCBIfam" id="TIGR02226">
    <property type="entry name" value="two_anch"/>
    <property type="match status" value="1"/>
</dbReference>
<sequence length="680" mass="76530">MNFLYPGFLFALFTVAIPIIIHLFNFRKFKKVYFSNVAFLKEIKEQTSSQERLKNLLILLSRILAILFLVLAFAKPYIPNQQKIDTSKGNVVSIYIDNSYSMDAVNKEGSLLDEAKRKAKEIAKVFEINDRFQILTNDFEGKHQRLLNADEFILAVDEVKISSASRKLNQVLDRQQAIFKGTANRFVYVISDYQKGFAGQDLIKTDPNTNISLVKLAGNDLPNVAVDSVWLLSPVHQANTTEKLVVQLKNYGNEDAKNISVKLDINNQQKAVSSFNIAAGQKALDTLSYSGLALGWQKGVIGIKDFPLTFDDQLNFSFKVSKEQKVLAINGSQSGKYIRALFGADPYFNLTEMPEANINYSALQDYSLVVLNELNSPSSGLAQELKTYVANGGSLIIFPDLNANLQLYSSFLTALNLPAVAELNNTPLKVNAIELKNPLFKDVFETLPQNLDLPQVNRYFSYAERSRSNKENLLVLPANKLFFSKFTNEKGEIFLSATGLAAEDSNFAKHAIFVPLLYKIAFASVRAQPIYYLTTQDQDVELEKTTIGANQSIKLVADDFEIIPEIRQTNGKTLLYTADQVKRAGFYDVKKSDSTLSVMAFNNNRAESDMHFDDQKQLEKLFAQKQVTFLDPKSDNLSTSITTKNNGTELWKLCLILSLVFIAIEILLIRFYHTQTYKNS</sequence>
<protein>
    <recommendedName>
        <fullName evidence="2">Aerotolerance regulator N-terminal domain-containing protein</fullName>
    </recommendedName>
</protein>
<evidence type="ECO:0000256" key="1">
    <source>
        <dbReference type="SAM" id="Phobius"/>
    </source>
</evidence>
<dbReference type="OrthoDB" id="9810200at2"/>
<keyword evidence="4" id="KW-1185">Reference proteome</keyword>
<feature type="transmembrane region" description="Helical" evidence="1">
    <location>
        <begin position="650"/>
        <end position="672"/>
    </location>
</feature>
<gene>
    <name evidence="3" type="ORF">FA045_12550</name>
</gene>
<evidence type="ECO:0000259" key="2">
    <source>
        <dbReference type="Pfam" id="PF07584"/>
    </source>
</evidence>
<dbReference type="SUPFAM" id="SSF52317">
    <property type="entry name" value="Class I glutamine amidotransferase-like"/>
    <property type="match status" value="1"/>
</dbReference>
<feature type="transmembrane region" description="Helical" evidence="1">
    <location>
        <begin position="56"/>
        <end position="74"/>
    </location>
</feature>
<dbReference type="RefSeq" id="WP_136877434.1">
    <property type="nucleotide sequence ID" value="NZ_SWBO01000007.1"/>
</dbReference>
<evidence type="ECO:0000313" key="4">
    <source>
        <dbReference type="Proteomes" id="UP000310477"/>
    </source>
</evidence>
<dbReference type="PANTHER" id="PTHR37464">
    <property type="entry name" value="BLL2463 PROTEIN"/>
    <property type="match status" value="1"/>
</dbReference>
<evidence type="ECO:0000313" key="3">
    <source>
        <dbReference type="EMBL" id="TKB99314.1"/>
    </source>
</evidence>
<keyword evidence="1" id="KW-0812">Transmembrane</keyword>
<keyword evidence="1" id="KW-0472">Membrane</keyword>
<dbReference type="InterPro" id="IPR011933">
    <property type="entry name" value="Double_TM_dom"/>
</dbReference>
<name>A0A4V5NXG9_9SPHI</name>
<dbReference type="Proteomes" id="UP000310477">
    <property type="component" value="Unassembled WGS sequence"/>
</dbReference>
<dbReference type="InterPro" id="IPR024163">
    <property type="entry name" value="Aerotolerance_reg_N"/>
</dbReference>
<comment type="caution">
    <text evidence="3">The sequence shown here is derived from an EMBL/GenBank/DDBJ whole genome shotgun (WGS) entry which is preliminary data.</text>
</comment>
<keyword evidence="1" id="KW-1133">Transmembrane helix</keyword>
<dbReference type="Pfam" id="PF07584">
    <property type="entry name" value="BatA"/>
    <property type="match status" value="1"/>
</dbReference>
<organism evidence="3 4">
    <name type="scientific">Pedobacter cryotolerans</name>
    <dbReference type="NCBI Taxonomy" id="2571270"/>
    <lineage>
        <taxon>Bacteria</taxon>
        <taxon>Pseudomonadati</taxon>
        <taxon>Bacteroidota</taxon>
        <taxon>Sphingobacteriia</taxon>
        <taxon>Sphingobacteriales</taxon>
        <taxon>Sphingobacteriaceae</taxon>
        <taxon>Pedobacter</taxon>
    </lineage>
</organism>
<dbReference type="InterPro" id="IPR029062">
    <property type="entry name" value="Class_I_gatase-like"/>
</dbReference>
<feature type="domain" description="Aerotolerance regulator N-terminal" evidence="2">
    <location>
        <begin position="1"/>
        <end position="76"/>
    </location>
</feature>
<reference evidence="3 4" key="1">
    <citation type="submission" date="2019-04" db="EMBL/GenBank/DDBJ databases">
        <title>Pedobacter sp. AR-2-6 sp. nov., isolated from Arctic soil.</title>
        <authorList>
            <person name="Dahal R.H."/>
            <person name="Kim D.-U."/>
        </authorList>
    </citation>
    <scope>NUCLEOTIDE SEQUENCE [LARGE SCALE GENOMIC DNA]</scope>
    <source>
        <strain evidence="3 4">AR-2-6</strain>
    </source>
</reference>
<feature type="transmembrane region" description="Helical" evidence="1">
    <location>
        <begin position="6"/>
        <end position="26"/>
    </location>
</feature>
<dbReference type="PANTHER" id="PTHR37464:SF1">
    <property type="entry name" value="BLL2463 PROTEIN"/>
    <property type="match status" value="1"/>
</dbReference>
<dbReference type="EMBL" id="SWBO01000007">
    <property type="protein sequence ID" value="TKB99314.1"/>
    <property type="molecule type" value="Genomic_DNA"/>
</dbReference>
<accession>A0A4V5NXG9</accession>
<proteinExistence type="predicted"/>
<dbReference type="AlphaFoldDB" id="A0A4V5NXG9"/>